<proteinExistence type="predicted"/>
<dbReference type="STRING" id="721133.SAMN05216176_105291"/>
<organism evidence="1 2">
    <name type="scientific">Nitratireductor indicus C115</name>
    <dbReference type="NCBI Taxonomy" id="1231190"/>
    <lineage>
        <taxon>Bacteria</taxon>
        <taxon>Pseudomonadati</taxon>
        <taxon>Pseudomonadota</taxon>
        <taxon>Alphaproteobacteria</taxon>
        <taxon>Hyphomicrobiales</taxon>
        <taxon>Phyllobacteriaceae</taxon>
        <taxon>Nitratireductor</taxon>
    </lineage>
</organism>
<dbReference type="AlphaFoldDB" id="K2N703"/>
<protein>
    <submittedName>
        <fullName evidence="1">Dehydratase</fullName>
    </submittedName>
</protein>
<dbReference type="EMBL" id="AMSI01000004">
    <property type="protein sequence ID" value="EKF43258.1"/>
    <property type="molecule type" value="Genomic_DNA"/>
</dbReference>
<name>K2N703_9HYPH</name>
<comment type="caution">
    <text evidence="1">The sequence shown here is derived from an EMBL/GenBank/DDBJ whole genome shotgun (WGS) entry which is preliminary data.</text>
</comment>
<dbReference type="Proteomes" id="UP000007374">
    <property type="component" value="Unassembled WGS sequence"/>
</dbReference>
<gene>
    <name evidence="1" type="ORF">NA8A_07974</name>
</gene>
<keyword evidence="2" id="KW-1185">Reference proteome</keyword>
<sequence>MVNSGALDFAVAEGLALNATAQETGLTFLGTPMDIKGPVVAGTMLEAEIEVTDVHRDSKGHCGLARAQHRAKPERQDRYDIRTAAADDGAPTALLRWLWAELRIDWA</sequence>
<accession>K2N703</accession>
<evidence type="ECO:0000313" key="1">
    <source>
        <dbReference type="EMBL" id="EKF43258.1"/>
    </source>
</evidence>
<reference evidence="1 2" key="1">
    <citation type="journal article" date="2012" name="J. Bacteriol.">
        <title>Genome Sequence of Nitratireductor indicus Type Strain C115.</title>
        <authorList>
            <person name="Lai Q."/>
            <person name="Li G."/>
            <person name="Yu Z."/>
            <person name="Shao Z."/>
        </authorList>
    </citation>
    <scope>NUCLEOTIDE SEQUENCE [LARGE SCALE GENOMIC DNA]</scope>
    <source>
        <strain evidence="1 2">C115</strain>
    </source>
</reference>
<evidence type="ECO:0000313" key="2">
    <source>
        <dbReference type="Proteomes" id="UP000007374"/>
    </source>
</evidence>